<feature type="region of interest" description="Disordered" evidence="1">
    <location>
        <begin position="730"/>
        <end position="756"/>
    </location>
</feature>
<dbReference type="Proteomes" id="UP000887561">
    <property type="component" value="Unplaced"/>
</dbReference>
<feature type="region of interest" description="Disordered" evidence="1">
    <location>
        <begin position="375"/>
        <end position="394"/>
    </location>
</feature>
<name>A0A915LDD5_MELJA</name>
<feature type="region of interest" description="Disordered" evidence="1">
    <location>
        <begin position="1044"/>
        <end position="1172"/>
    </location>
</feature>
<dbReference type="PANTHER" id="PTHR21583">
    <property type="entry name" value="ELYS PROTEIN"/>
    <property type="match status" value="1"/>
</dbReference>
<accession>A0A915LDD5</accession>
<evidence type="ECO:0000313" key="3">
    <source>
        <dbReference type="WBParaSite" id="scaffold106_cov261.g284"/>
    </source>
</evidence>
<dbReference type="InterPro" id="IPR036322">
    <property type="entry name" value="WD40_repeat_dom_sf"/>
</dbReference>
<reference evidence="3" key="1">
    <citation type="submission" date="2022-11" db="UniProtKB">
        <authorList>
            <consortium name="WormBaseParasite"/>
        </authorList>
    </citation>
    <scope>IDENTIFICATION</scope>
</reference>
<proteinExistence type="predicted"/>
<feature type="compositionally biased region" description="Basic and acidic residues" evidence="1">
    <location>
        <begin position="1098"/>
        <end position="1110"/>
    </location>
</feature>
<keyword evidence="2" id="KW-1185">Reference proteome</keyword>
<organism evidence="2 3">
    <name type="scientific">Meloidogyne javanica</name>
    <name type="common">Root-knot nematode worm</name>
    <dbReference type="NCBI Taxonomy" id="6303"/>
    <lineage>
        <taxon>Eukaryota</taxon>
        <taxon>Metazoa</taxon>
        <taxon>Ecdysozoa</taxon>
        <taxon>Nematoda</taxon>
        <taxon>Chromadorea</taxon>
        <taxon>Rhabditida</taxon>
        <taxon>Tylenchina</taxon>
        <taxon>Tylenchomorpha</taxon>
        <taxon>Tylenchoidea</taxon>
        <taxon>Meloidogynidae</taxon>
        <taxon>Meloidogyninae</taxon>
        <taxon>Meloidogyne</taxon>
        <taxon>Meloidogyne incognita group</taxon>
    </lineage>
</organism>
<protein>
    <submittedName>
        <fullName evidence="3">ELYS beta-propeller domain-containing protein</fullName>
    </submittedName>
</protein>
<dbReference type="AlphaFoldDB" id="A0A915LDD5"/>
<feature type="compositionally biased region" description="Low complexity" evidence="1">
    <location>
        <begin position="1121"/>
        <end position="1142"/>
    </location>
</feature>
<dbReference type="InterPro" id="IPR052620">
    <property type="entry name" value="ELYS/MEL-28_NucAsmblyFactor"/>
</dbReference>
<dbReference type="SUPFAM" id="SSF50978">
    <property type="entry name" value="WD40 repeat-like"/>
    <property type="match status" value="1"/>
</dbReference>
<dbReference type="PANTHER" id="PTHR21583:SF8">
    <property type="entry name" value="PROTEIN ELYS"/>
    <property type="match status" value="1"/>
</dbReference>
<sequence length="1172" mass="133614">MSQAVPDILRQRFIELDGTSQSLIPCTSNDKHSYTKFASGGFLLWKGVESGYFYVVEVSSPGSILIFDGRNNKAEPILEHKFGRTAIIIDVIYFPAASDRPGVLVAIADRSMEKGDYVAYLSLRSKKLLNSCYVNYPITKLCSIVDGMSARDALPKLSKNLRTDWPHIFLVGCRFGYAGLLCMDITSDDPDMMFLTEISESPTKAVQTVQRPSRPKKYVHLSKVFYDDQMFAFRSDDGTNRCYALDRVFVSALYWIERSFLLVVGFNFGGIMIVSLKTSKVYSLFYIDGMVQHFAHLDPEEDPRPVYYVWIAYNSIQIGNTLLLCTVNFPKDEKETSNPAEWTFLEPVFTPCMKWSPDNCNRLLTMRTIYRSKQRSNQNGLNQRPLSSLSNSFSKTHSENDTSLLFMAWIQKTSRDDAILHGSLFDLNAFYAKRCLPKIQTDGTIARQLPFFARFTSLYVENKIESVAKNNSILATQWIYAIGLANSAPASDNLNKERACLLRIIVHAFFPSILTLIDSVNDNMDYLKFIQKWVWKEVEVTKLKFDEFCAPLFDNPPLEASPSVRGFIQHARVFFKRASIILEALDAKISKIYGKEKSRTIIVQGKIAKQIRLYSSTIAFALVYNLLPVNKFNSKLYEAVNDRFSQFSEKARRKGKELKIHSLLDEIIKSNPNEDIWQGKSANGWYPPRDFKCLLPIMLLLNVTEKAKLTLLGYYCLDLEVASSVFGSEVQAKDGNTPPSSSLNFRRFSPTEEDNSHPYQNREYFSLFLSFVLQEDFSLEEMNKIKNFWLEDKNLLQSKAVVAQPEIVQDDDNLYSINSLQDIKKTREYYLAKEWGAFLFNNLMLEHRRYKLLMDLPPLKGNEPEFVQKCYTQCMEIRRQLPSIKHSPLVDGDSLPKFFAKSVEVTSVLGKRSLTGRFSVSDEDNEHFEELPLTIATPRKRQRLFLFDSSLGGTVATPLTEPEKETVKTSPVICEDLQKGCVNAKEWDRISKITQTPLSLQRSINQSRLPGRSRIGSARTALFRDDWHKLVALQNDGSLTPIKARDQNAEISPEPNIVRAQPPSILKSDNRKSRLPSTARSEKPKIRFSQSLFTTERIPSRFEKETEEMKNTSFSNFAEFSPTDSSPTSSRSAASRSAGPGTDTKKETTPKKKAKNKTPSPQKILRRSPRHR</sequence>
<evidence type="ECO:0000256" key="1">
    <source>
        <dbReference type="SAM" id="MobiDB-lite"/>
    </source>
</evidence>
<evidence type="ECO:0000313" key="2">
    <source>
        <dbReference type="Proteomes" id="UP000887561"/>
    </source>
</evidence>
<dbReference type="WBParaSite" id="scaffold106_cov261.g284">
    <property type="protein sequence ID" value="scaffold106_cov261.g284"/>
    <property type="gene ID" value="scaffold106_cov261.g284"/>
</dbReference>